<keyword evidence="1" id="KW-1133">Transmembrane helix</keyword>
<feature type="transmembrane region" description="Helical" evidence="1">
    <location>
        <begin position="326"/>
        <end position="344"/>
    </location>
</feature>
<dbReference type="NCBIfam" id="NF008712">
    <property type="entry name" value="PRK11715.1-1"/>
    <property type="match status" value="1"/>
</dbReference>
<dbReference type="PANTHER" id="PTHR30092">
    <property type="entry name" value="INNER MEMBRANE PROTEIN CRED"/>
    <property type="match status" value="1"/>
</dbReference>
<keyword evidence="1" id="KW-0472">Membrane</keyword>
<keyword evidence="1" id="KW-0812">Transmembrane</keyword>
<dbReference type="EMBL" id="JAJLJH010000010">
    <property type="protein sequence ID" value="MCK9688823.1"/>
    <property type="molecule type" value="Genomic_DNA"/>
</dbReference>
<proteinExistence type="predicted"/>
<comment type="caution">
    <text evidence="2">The sequence shown here is derived from an EMBL/GenBank/DDBJ whole genome shotgun (WGS) entry which is preliminary data.</text>
</comment>
<dbReference type="AlphaFoldDB" id="A0A9X1YME2"/>
<keyword evidence="3" id="KW-1185">Reference proteome</keyword>
<dbReference type="Pfam" id="PF06123">
    <property type="entry name" value="CreD"/>
    <property type="match status" value="1"/>
</dbReference>
<feature type="transmembrane region" description="Helical" evidence="1">
    <location>
        <begin position="350"/>
        <end position="369"/>
    </location>
</feature>
<dbReference type="PIRSF" id="PIRSF004548">
    <property type="entry name" value="CreD"/>
    <property type="match status" value="1"/>
</dbReference>
<evidence type="ECO:0000313" key="3">
    <source>
        <dbReference type="Proteomes" id="UP001139353"/>
    </source>
</evidence>
<feature type="transmembrane region" description="Helical" evidence="1">
    <location>
        <begin position="378"/>
        <end position="396"/>
    </location>
</feature>
<dbReference type="InterPro" id="IPR010364">
    <property type="entry name" value="Uncharacterised_IM_CreD"/>
</dbReference>
<sequence>MKFPLLAKVGAIALVGLMLMVVLMRIEGLVYERKARGEEAVRSVEHSHAAAQAILGPVLERACSESWESVVGEGANRTVAAASRDFRLQQVPDRLSIAATTQADPMWRGLFKVNAWKGRFAVDAEFTHLAPLQPHAEHPGGRLTCDAPVLLVSVSDVRGALSAPITIDGHAQAVEPGTAGSAYASGLHTRLPAARVDEAAVQAMAVHIDLDLVGTGQLAWVPAAGSTHWTLHSDWPHPSFGGQFLPATRDVRANGFDASWNLSAFATTAPTDIRRALSLCAPAAGGGDYAEDGSAKSDKCLDLMSVAFIDPINPYVLSDRAIKYDLLFIVLTFVAVGLIEVLSGRRVHPVQYALVGLALSLFFLLLLSLSEHLPFEQAYAAAALACALLLGAYATSMLGRRLAGLLFGIGIALLYGLLYALLQMEQNALVIGSVMLFAALATVMMLTRRIDWYALFARLRTNAGARDAREIAS</sequence>
<feature type="transmembrane region" description="Helical" evidence="1">
    <location>
        <begin position="429"/>
        <end position="447"/>
    </location>
</feature>
<evidence type="ECO:0000313" key="2">
    <source>
        <dbReference type="EMBL" id="MCK9688823.1"/>
    </source>
</evidence>
<reference evidence="2" key="1">
    <citation type="submission" date="2021-11" db="EMBL/GenBank/DDBJ databases">
        <title>BS-T2-15 a new species belonging to the Comamonadaceae family isolated from the soil of a French oak forest.</title>
        <authorList>
            <person name="Mieszkin S."/>
            <person name="Alain K."/>
        </authorList>
    </citation>
    <scope>NUCLEOTIDE SEQUENCE</scope>
    <source>
        <strain evidence="2">BS-T2-15</strain>
    </source>
</reference>
<dbReference type="GO" id="GO:0005886">
    <property type="term" value="C:plasma membrane"/>
    <property type="evidence" value="ECO:0007669"/>
    <property type="project" value="TreeGrafter"/>
</dbReference>
<feature type="transmembrane region" description="Helical" evidence="1">
    <location>
        <begin position="402"/>
        <end position="422"/>
    </location>
</feature>
<dbReference type="Proteomes" id="UP001139353">
    <property type="component" value="Unassembled WGS sequence"/>
</dbReference>
<evidence type="ECO:0000256" key="1">
    <source>
        <dbReference type="SAM" id="Phobius"/>
    </source>
</evidence>
<accession>A0A9X1YME2</accession>
<organism evidence="2 3">
    <name type="scientific">Scleromatobacter humisilvae</name>
    <dbReference type="NCBI Taxonomy" id="2897159"/>
    <lineage>
        <taxon>Bacteria</taxon>
        <taxon>Pseudomonadati</taxon>
        <taxon>Pseudomonadota</taxon>
        <taxon>Betaproteobacteria</taxon>
        <taxon>Burkholderiales</taxon>
        <taxon>Sphaerotilaceae</taxon>
        <taxon>Scleromatobacter</taxon>
    </lineage>
</organism>
<dbReference type="PANTHER" id="PTHR30092:SF0">
    <property type="entry name" value="INNER MEMBRANE PROTEIN CRED"/>
    <property type="match status" value="1"/>
</dbReference>
<feature type="transmembrane region" description="Helical" evidence="1">
    <location>
        <begin position="6"/>
        <end position="26"/>
    </location>
</feature>
<dbReference type="RefSeq" id="WP_275684864.1">
    <property type="nucleotide sequence ID" value="NZ_JAJLJH010000010.1"/>
</dbReference>
<protein>
    <submittedName>
        <fullName evidence="2">Cell envelope integrity protein CreD</fullName>
    </submittedName>
</protein>
<name>A0A9X1YME2_9BURK</name>
<gene>
    <name evidence="2" type="primary">creD</name>
    <name evidence="2" type="ORF">LPC04_24175</name>
</gene>